<accession>A0A226DSI1</accession>
<name>A0A226DSI1_FOLCA</name>
<evidence type="ECO:0000313" key="2">
    <source>
        <dbReference type="Proteomes" id="UP000198287"/>
    </source>
</evidence>
<protein>
    <submittedName>
        <fullName evidence="1">Uncharacterized protein</fullName>
    </submittedName>
</protein>
<reference evidence="1 2" key="1">
    <citation type="submission" date="2015-12" db="EMBL/GenBank/DDBJ databases">
        <title>The genome of Folsomia candida.</title>
        <authorList>
            <person name="Faddeeva A."/>
            <person name="Derks M.F."/>
            <person name="Anvar Y."/>
            <person name="Smit S."/>
            <person name="Van Straalen N."/>
            <person name="Roelofs D."/>
        </authorList>
    </citation>
    <scope>NUCLEOTIDE SEQUENCE [LARGE SCALE GENOMIC DNA]</scope>
    <source>
        <strain evidence="1 2">VU population</strain>
        <tissue evidence="1">Whole body</tissue>
    </source>
</reference>
<organism evidence="1 2">
    <name type="scientific">Folsomia candida</name>
    <name type="common">Springtail</name>
    <dbReference type="NCBI Taxonomy" id="158441"/>
    <lineage>
        <taxon>Eukaryota</taxon>
        <taxon>Metazoa</taxon>
        <taxon>Ecdysozoa</taxon>
        <taxon>Arthropoda</taxon>
        <taxon>Hexapoda</taxon>
        <taxon>Collembola</taxon>
        <taxon>Entomobryomorpha</taxon>
        <taxon>Isotomoidea</taxon>
        <taxon>Isotomidae</taxon>
        <taxon>Proisotominae</taxon>
        <taxon>Folsomia</taxon>
    </lineage>
</organism>
<gene>
    <name evidence="1" type="ORF">Fcan01_17762</name>
</gene>
<keyword evidence="2" id="KW-1185">Reference proteome</keyword>
<sequence>MENKSQKTQPRDGVLFTWTRTDSTTPFCGPAGVFGVTPLEWKREVIILNNSSQKMDLIYEPNHVMNLLHRAAHQMRAVKFEAMNIEISRYHWNEINDKIVELEERFYQDLSTLLNQPDFPAVKVLVINPEYLTPISILLTKFSDSLVELDIHIKVVWIKYERISNKNYEFPEDLMFPRLKKLTLKFSDHRFGYLRKEGDPYKIAGSKSLKILLKASLRIVELALKNYGRLPCNFGCFKNLRKLTIYGKNKFFQTLLHLHDCLTKFLTLPTDKLRSFKLVFRDVDVQDDAEKALLCFLQKQRQSLKNLTLSFILIRRKNRIPIHGIHRVTLPRCMPNLEKLWISVEDDKLGSDSAHGFKLRTQIRKEKSRDFEIIEDTSKAPWVVRDGRECGQGLLCRGCNGSLVFGKLREFRRDNLDSDHSDSQLEIESE</sequence>
<dbReference type="AlphaFoldDB" id="A0A226DSI1"/>
<dbReference type="SUPFAM" id="SSF52047">
    <property type="entry name" value="RNI-like"/>
    <property type="match status" value="1"/>
</dbReference>
<evidence type="ECO:0000313" key="1">
    <source>
        <dbReference type="EMBL" id="OXA47647.1"/>
    </source>
</evidence>
<comment type="caution">
    <text evidence="1">The sequence shown here is derived from an EMBL/GenBank/DDBJ whole genome shotgun (WGS) entry which is preliminary data.</text>
</comment>
<dbReference type="EMBL" id="LNIX01000013">
    <property type="protein sequence ID" value="OXA47647.1"/>
    <property type="molecule type" value="Genomic_DNA"/>
</dbReference>
<proteinExistence type="predicted"/>
<dbReference type="Proteomes" id="UP000198287">
    <property type="component" value="Unassembled WGS sequence"/>
</dbReference>
<dbReference type="OrthoDB" id="6077919at2759"/>